<evidence type="ECO:0000313" key="4">
    <source>
        <dbReference type="Proteomes" id="UP001464891"/>
    </source>
</evidence>
<keyword evidence="2" id="KW-0812">Transmembrane</keyword>
<proteinExistence type="predicted"/>
<reference evidence="3 4" key="1">
    <citation type="submission" date="2022-04" db="EMBL/GenBank/DDBJ databases">
        <title>Positive selection, recombination, and allopatry shape intraspecific diversity of widespread and dominant cyanobacteria.</title>
        <authorList>
            <person name="Wei J."/>
            <person name="Shu W."/>
            <person name="Hu C."/>
        </authorList>
    </citation>
    <scope>NUCLEOTIDE SEQUENCE [LARGE SCALE GENOMIC DNA]</scope>
    <source>
        <strain evidence="3 4">GB2-A4</strain>
    </source>
</reference>
<dbReference type="Proteomes" id="UP001464891">
    <property type="component" value="Unassembled WGS sequence"/>
</dbReference>
<dbReference type="RefSeq" id="WP_190442332.1">
    <property type="nucleotide sequence ID" value="NZ_JAMPKM010000040.1"/>
</dbReference>
<accession>A0ABV0JI59</accession>
<keyword evidence="2" id="KW-0472">Membrane</keyword>
<feature type="transmembrane region" description="Helical" evidence="2">
    <location>
        <begin position="174"/>
        <end position="195"/>
    </location>
</feature>
<evidence type="ECO:0000256" key="1">
    <source>
        <dbReference type="SAM" id="MobiDB-lite"/>
    </source>
</evidence>
<organism evidence="3 4">
    <name type="scientific">Trichocoleus desertorum GB2-A4</name>
    <dbReference type="NCBI Taxonomy" id="2933944"/>
    <lineage>
        <taxon>Bacteria</taxon>
        <taxon>Bacillati</taxon>
        <taxon>Cyanobacteriota</taxon>
        <taxon>Cyanophyceae</taxon>
        <taxon>Leptolyngbyales</taxon>
        <taxon>Trichocoleusaceae</taxon>
        <taxon>Trichocoleus</taxon>
    </lineage>
</organism>
<evidence type="ECO:0000256" key="2">
    <source>
        <dbReference type="SAM" id="Phobius"/>
    </source>
</evidence>
<evidence type="ECO:0000313" key="3">
    <source>
        <dbReference type="EMBL" id="MEP0820701.1"/>
    </source>
</evidence>
<gene>
    <name evidence="3" type="ORF">NC998_26790</name>
</gene>
<keyword evidence="2" id="KW-1133">Transmembrane helix</keyword>
<dbReference type="EMBL" id="JAMPKM010000040">
    <property type="protein sequence ID" value="MEP0820701.1"/>
    <property type="molecule type" value="Genomic_DNA"/>
</dbReference>
<feature type="region of interest" description="Disordered" evidence="1">
    <location>
        <begin position="1"/>
        <end position="29"/>
    </location>
</feature>
<name>A0ABV0JI59_9CYAN</name>
<protein>
    <submittedName>
        <fullName evidence="3">Uncharacterized protein</fullName>
    </submittedName>
</protein>
<keyword evidence="4" id="KW-1185">Reference proteome</keyword>
<sequence>MDEVEESEDSKPVSTPLPVKPQPVQEASGLEVEQVAEGADSAAAQTAIFEKIEQAGFPLTLPLKAEVLAAPLEVVNDALAAAIEYRDRHEVRNPIGLLRDAIGRCWKPGASGHPKATKAAEPGFKEWFDLAHKLRLVTASQMIADEQYVLTNEDEWEPWDLLASAFPVARLRQMLNSLIIGLTSLFIHLSIKLFLHIQ</sequence>
<comment type="caution">
    <text evidence="3">The sequence shown here is derived from an EMBL/GenBank/DDBJ whole genome shotgun (WGS) entry which is preliminary data.</text>
</comment>